<gene>
    <name evidence="3" type="ORF">DFR46_1620</name>
</gene>
<feature type="region of interest" description="Disordered" evidence="1">
    <location>
        <begin position="1"/>
        <end position="26"/>
    </location>
</feature>
<keyword evidence="3" id="KW-0031">Aminopeptidase</keyword>
<dbReference type="InterPro" id="IPR029058">
    <property type="entry name" value="AB_hydrolase_fold"/>
</dbReference>
<name>A0A3D9FFJ3_9SPHN</name>
<evidence type="ECO:0000256" key="1">
    <source>
        <dbReference type="SAM" id="MobiDB-lite"/>
    </source>
</evidence>
<feature type="compositionally biased region" description="Basic and acidic residues" evidence="1">
    <location>
        <begin position="1"/>
        <end position="18"/>
    </location>
</feature>
<organism evidence="3 4">
    <name type="scientific">Parasphingopyxis lamellibrachiae</name>
    <dbReference type="NCBI Taxonomy" id="680125"/>
    <lineage>
        <taxon>Bacteria</taxon>
        <taxon>Pseudomonadati</taxon>
        <taxon>Pseudomonadota</taxon>
        <taxon>Alphaproteobacteria</taxon>
        <taxon>Sphingomonadales</taxon>
        <taxon>Sphingomonadaceae</taxon>
        <taxon>Parasphingopyxis</taxon>
    </lineage>
</organism>
<dbReference type="InterPro" id="IPR022742">
    <property type="entry name" value="Hydrolase_4"/>
</dbReference>
<protein>
    <submittedName>
        <fullName evidence="3">Serine aminopeptidase S33 family</fullName>
    </submittedName>
</protein>
<dbReference type="SUPFAM" id="SSF53474">
    <property type="entry name" value="alpha/beta-Hydrolases"/>
    <property type="match status" value="1"/>
</dbReference>
<dbReference type="Gene3D" id="3.40.50.1820">
    <property type="entry name" value="alpha/beta hydrolase"/>
    <property type="match status" value="1"/>
</dbReference>
<reference evidence="3 4" key="1">
    <citation type="submission" date="2018-07" db="EMBL/GenBank/DDBJ databases">
        <title>Genomic Encyclopedia of Type Strains, Phase IV (KMG-IV): sequencing the most valuable type-strain genomes for metagenomic binning, comparative biology and taxonomic classification.</title>
        <authorList>
            <person name="Goeker M."/>
        </authorList>
    </citation>
    <scope>NUCLEOTIDE SEQUENCE [LARGE SCALE GENOMIC DNA]</scope>
    <source>
        <strain evidence="3 4">DSM 26725</strain>
    </source>
</reference>
<dbReference type="GO" id="GO:0004177">
    <property type="term" value="F:aminopeptidase activity"/>
    <property type="evidence" value="ECO:0007669"/>
    <property type="project" value="UniProtKB-KW"/>
</dbReference>
<accession>A0A3D9FFJ3</accession>
<dbReference type="Proteomes" id="UP000256310">
    <property type="component" value="Unassembled WGS sequence"/>
</dbReference>
<sequence>MESTTRDQSDDKTKKDENGEISSRQAEGMANALYAKLRSDRAAGLPLRDEDAARLAGCAAFRFGVGDALAGWEIGEGPLVYLVHGWGGRGAQMSGLAHLLAGHDFRVVFFDAGSHGESGDGEMGFDRFMEDAAALQHHIGQTPYAWVGHSAGALAIMRGRRTHGIRADRYACLAAPFLPYVPIERMRAMGAPEPVLDRIKPMIADQFSCSWTDLENGMAWERDADAPLMIAYDSDDKVVRPGDGDRIARIWPEAHLVRTEGHGHNRILGSEAVIHDLLDHLSPH</sequence>
<evidence type="ECO:0000313" key="3">
    <source>
        <dbReference type="EMBL" id="RED16595.1"/>
    </source>
</evidence>
<feature type="domain" description="Serine aminopeptidase S33" evidence="2">
    <location>
        <begin position="79"/>
        <end position="178"/>
    </location>
</feature>
<keyword evidence="3" id="KW-0645">Protease</keyword>
<dbReference type="EMBL" id="QRDP01000004">
    <property type="protein sequence ID" value="RED16595.1"/>
    <property type="molecule type" value="Genomic_DNA"/>
</dbReference>
<dbReference type="RefSeq" id="WP_162843429.1">
    <property type="nucleotide sequence ID" value="NZ_QRDP01000004.1"/>
</dbReference>
<evidence type="ECO:0000259" key="2">
    <source>
        <dbReference type="Pfam" id="PF12146"/>
    </source>
</evidence>
<comment type="caution">
    <text evidence="3">The sequence shown here is derived from an EMBL/GenBank/DDBJ whole genome shotgun (WGS) entry which is preliminary data.</text>
</comment>
<evidence type="ECO:0000313" key="4">
    <source>
        <dbReference type="Proteomes" id="UP000256310"/>
    </source>
</evidence>
<dbReference type="AlphaFoldDB" id="A0A3D9FFJ3"/>
<dbReference type="Pfam" id="PF12146">
    <property type="entry name" value="Hydrolase_4"/>
    <property type="match status" value="1"/>
</dbReference>
<keyword evidence="3" id="KW-0378">Hydrolase</keyword>
<keyword evidence="4" id="KW-1185">Reference proteome</keyword>
<proteinExistence type="predicted"/>